<dbReference type="GO" id="GO:0000981">
    <property type="term" value="F:DNA-binding transcription factor activity, RNA polymerase II-specific"/>
    <property type="evidence" value="ECO:0007669"/>
    <property type="project" value="InterPro"/>
</dbReference>
<proteinExistence type="predicted"/>
<dbReference type="SMART" id="SM00906">
    <property type="entry name" value="Fungal_trans"/>
    <property type="match status" value="1"/>
</dbReference>
<comment type="caution">
    <text evidence="6">The sequence shown here is derived from an EMBL/GenBank/DDBJ whole genome shotgun (WGS) entry which is preliminary data.</text>
</comment>
<gene>
    <name evidence="6" type="ORF">QQS21_001622</name>
</gene>
<evidence type="ECO:0000256" key="1">
    <source>
        <dbReference type="ARBA" id="ARBA00004123"/>
    </source>
</evidence>
<protein>
    <recommendedName>
        <fullName evidence="5">Zn(2)-C6 fungal-type domain-containing protein</fullName>
    </recommendedName>
</protein>
<dbReference type="EMBL" id="JASWJB010000017">
    <property type="protein sequence ID" value="KAK2612358.1"/>
    <property type="molecule type" value="Genomic_DNA"/>
</dbReference>
<dbReference type="PROSITE" id="PS50048">
    <property type="entry name" value="ZN2_CY6_FUNGAL_2"/>
    <property type="match status" value="1"/>
</dbReference>
<name>A0AAJ0FY29_9HYPO</name>
<evidence type="ECO:0000313" key="6">
    <source>
        <dbReference type="EMBL" id="KAK2612358.1"/>
    </source>
</evidence>
<dbReference type="GO" id="GO:0005634">
    <property type="term" value="C:nucleus"/>
    <property type="evidence" value="ECO:0007669"/>
    <property type="project" value="UniProtKB-SubCell"/>
</dbReference>
<comment type="subcellular location">
    <subcellularLocation>
        <location evidence="1">Nucleus</location>
    </subcellularLocation>
</comment>
<accession>A0AAJ0FY29</accession>
<dbReference type="AlphaFoldDB" id="A0AAJ0FY29"/>
<dbReference type="CDD" id="cd00067">
    <property type="entry name" value="GAL4"/>
    <property type="match status" value="1"/>
</dbReference>
<evidence type="ECO:0000313" key="7">
    <source>
        <dbReference type="Proteomes" id="UP001251528"/>
    </source>
</evidence>
<feature type="compositionally biased region" description="Low complexity" evidence="4">
    <location>
        <begin position="103"/>
        <end position="117"/>
    </location>
</feature>
<keyword evidence="7" id="KW-1185">Reference proteome</keyword>
<dbReference type="SMART" id="SM00066">
    <property type="entry name" value="GAL4"/>
    <property type="match status" value="1"/>
</dbReference>
<organism evidence="6 7">
    <name type="scientific">Conoideocrella luteorostrata</name>
    <dbReference type="NCBI Taxonomy" id="1105319"/>
    <lineage>
        <taxon>Eukaryota</taxon>
        <taxon>Fungi</taxon>
        <taxon>Dikarya</taxon>
        <taxon>Ascomycota</taxon>
        <taxon>Pezizomycotina</taxon>
        <taxon>Sordariomycetes</taxon>
        <taxon>Hypocreomycetidae</taxon>
        <taxon>Hypocreales</taxon>
        <taxon>Clavicipitaceae</taxon>
        <taxon>Conoideocrella</taxon>
    </lineage>
</organism>
<feature type="compositionally biased region" description="Basic and acidic residues" evidence="4">
    <location>
        <begin position="118"/>
        <end position="127"/>
    </location>
</feature>
<dbReference type="Gene3D" id="4.10.240.10">
    <property type="entry name" value="Zn(2)-C6 fungal-type DNA-binding domain"/>
    <property type="match status" value="1"/>
</dbReference>
<evidence type="ECO:0000256" key="2">
    <source>
        <dbReference type="ARBA" id="ARBA00022723"/>
    </source>
</evidence>
<dbReference type="Proteomes" id="UP001251528">
    <property type="component" value="Unassembled WGS sequence"/>
</dbReference>
<dbReference type="GO" id="GO:0003677">
    <property type="term" value="F:DNA binding"/>
    <property type="evidence" value="ECO:0007669"/>
    <property type="project" value="InterPro"/>
</dbReference>
<dbReference type="PANTHER" id="PTHR31001">
    <property type="entry name" value="UNCHARACTERIZED TRANSCRIPTIONAL REGULATORY PROTEIN"/>
    <property type="match status" value="1"/>
</dbReference>
<evidence type="ECO:0000256" key="4">
    <source>
        <dbReference type="SAM" id="MobiDB-lite"/>
    </source>
</evidence>
<reference evidence="6" key="1">
    <citation type="submission" date="2023-06" db="EMBL/GenBank/DDBJ databases">
        <title>Conoideocrella luteorostrata (Hypocreales: Clavicipitaceae), a potential biocontrol fungus for elongate hemlock scale in United States Christmas tree production areas.</title>
        <authorList>
            <person name="Barrett H."/>
            <person name="Lovett B."/>
            <person name="Macias A.M."/>
            <person name="Stajich J.E."/>
            <person name="Kasson M.T."/>
        </authorList>
    </citation>
    <scope>NUCLEOTIDE SEQUENCE</scope>
    <source>
        <strain evidence="6">ARSEF 14590</strain>
    </source>
</reference>
<sequence>MPESKLSHFTTVFKVDESHRVRRNRSALSCVACQRRKSKCDRRQPCGTCIKRNDVASCHFDTSSPQVVSGGHKKELRARISKLEALVKGFAEGSSASETATNDSNGAQAADGAAVAGRGDDPKPADHVVLKGRDVGDGGTESSYHGATSWAALMSGIRDIQSLLVADGGDDFDDPEDQDMSDDADLFLGGMGIGSITMDEVTHSLPSRQDADALVTAYFNSRFVALPYLHVHQFRRRYELFWKRLAQDAHFLWISILFSVFAFGSSITQSQSQSQSHSSNTRFLPTVASARTYLSISARCLVAGNYLQANPYSVEAVIIHAHCRNTHKVDSDSSLWSLYGMAVRLAQKRGYHRDPHNISLPLSPFEAEMRRRVWFVIQSSDLLFSFQHGMPPIIDDAMCDAKPPSNLTDDDFDEHTTLLPPPRPPTDPIPILAFSYKATLARIMRRVVRNALCVEPSPYSHVLSLQDEHEKWYATLPPCLRIRTIAETAFTDQNYTIMHRLMLESMYRKSLCVLHRPYLSAYKDNPRYDHSRQICRESAIKILNHHVEFDEAMKPGGRMYGYRSMIASLTYHHFLLAAMILCIDLSESSDYSDQDRASRIQLLHSIYTIWASRSAESKDAKYATHVLRAVLNKIDHQNTPSTDSSGAVYFNTHHPAIAHPADSMDSSFPITFDEMPFLPLEDLFSSSGNGSGIDAVDWTNTSMSRPLLPIPTLGRNNPTVAGRIIILVTETPKSSPQVHKAG</sequence>
<feature type="region of interest" description="Disordered" evidence="4">
    <location>
        <begin position="96"/>
        <end position="127"/>
    </location>
</feature>
<dbReference type="InterPro" id="IPR050613">
    <property type="entry name" value="Sec_Metabolite_Reg"/>
</dbReference>
<dbReference type="PANTHER" id="PTHR31001:SF49">
    <property type="entry name" value="ZN(II)2CYS6 TRANSCRIPTION FACTOR (EUROFUNG)"/>
    <property type="match status" value="1"/>
</dbReference>
<dbReference type="GO" id="GO:0008270">
    <property type="term" value="F:zinc ion binding"/>
    <property type="evidence" value="ECO:0007669"/>
    <property type="project" value="InterPro"/>
</dbReference>
<dbReference type="SUPFAM" id="SSF57701">
    <property type="entry name" value="Zn2/Cys6 DNA-binding domain"/>
    <property type="match status" value="1"/>
</dbReference>
<feature type="domain" description="Zn(2)-C6 fungal-type" evidence="5">
    <location>
        <begin position="29"/>
        <end position="60"/>
    </location>
</feature>
<dbReference type="GO" id="GO:0006351">
    <property type="term" value="P:DNA-templated transcription"/>
    <property type="evidence" value="ECO:0007669"/>
    <property type="project" value="InterPro"/>
</dbReference>
<dbReference type="CDD" id="cd12148">
    <property type="entry name" value="fungal_TF_MHR"/>
    <property type="match status" value="1"/>
</dbReference>
<dbReference type="InterPro" id="IPR001138">
    <property type="entry name" value="Zn2Cys6_DnaBD"/>
</dbReference>
<keyword evidence="3" id="KW-0539">Nucleus</keyword>
<dbReference type="InterPro" id="IPR036864">
    <property type="entry name" value="Zn2-C6_fun-type_DNA-bd_sf"/>
</dbReference>
<dbReference type="InterPro" id="IPR007219">
    <property type="entry name" value="XnlR_reg_dom"/>
</dbReference>
<dbReference type="Pfam" id="PF04082">
    <property type="entry name" value="Fungal_trans"/>
    <property type="match status" value="1"/>
</dbReference>
<keyword evidence="2" id="KW-0479">Metal-binding</keyword>
<dbReference type="Pfam" id="PF00172">
    <property type="entry name" value="Zn_clus"/>
    <property type="match status" value="1"/>
</dbReference>
<evidence type="ECO:0000259" key="5">
    <source>
        <dbReference type="PROSITE" id="PS50048"/>
    </source>
</evidence>
<evidence type="ECO:0000256" key="3">
    <source>
        <dbReference type="ARBA" id="ARBA00023242"/>
    </source>
</evidence>